<evidence type="ECO:0000313" key="2">
    <source>
        <dbReference type="Proteomes" id="UP000312512"/>
    </source>
</evidence>
<dbReference type="EMBL" id="VDLX02000014">
    <property type="protein sequence ID" value="KAB8190979.1"/>
    <property type="molecule type" value="Genomic_DNA"/>
</dbReference>
<keyword evidence="2" id="KW-1185">Reference proteome</keyword>
<dbReference type="InterPro" id="IPR036249">
    <property type="entry name" value="Thioredoxin-like_sf"/>
</dbReference>
<organism evidence="1 2">
    <name type="scientific">Nonomuraea phyllanthi</name>
    <dbReference type="NCBI Taxonomy" id="2219224"/>
    <lineage>
        <taxon>Bacteria</taxon>
        <taxon>Bacillati</taxon>
        <taxon>Actinomycetota</taxon>
        <taxon>Actinomycetes</taxon>
        <taxon>Streptosporangiales</taxon>
        <taxon>Streptosporangiaceae</taxon>
        <taxon>Nonomuraea</taxon>
    </lineage>
</organism>
<comment type="caution">
    <text evidence="1">The sequence shown here is derived from an EMBL/GenBank/DDBJ whole genome shotgun (WGS) entry which is preliminary data.</text>
</comment>
<accession>A0A5C4W061</accession>
<dbReference type="OrthoDB" id="128449at2"/>
<dbReference type="AlphaFoldDB" id="A0A5C4W061"/>
<evidence type="ECO:0008006" key="3">
    <source>
        <dbReference type="Google" id="ProtNLM"/>
    </source>
</evidence>
<dbReference type="Proteomes" id="UP000312512">
    <property type="component" value="Unassembled WGS sequence"/>
</dbReference>
<reference evidence="1 2" key="1">
    <citation type="submission" date="2019-10" db="EMBL/GenBank/DDBJ databases">
        <title>Nonomuraea sp. nov., isolated from Phyllanthus amarus.</title>
        <authorList>
            <person name="Klykleung N."/>
            <person name="Tanasupawat S."/>
        </authorList>
    </citation>
    <scope>NUCLEOTIDE SEQUENCE [LARGE SCALE GENOMIC DNA]</scope>
    <source>
        <strain evidence="1 2">PA1-10</strain>
    </source>
</reference>
<sequence>MSFTVVLLSVVSAAHLLVTLSLARQVRRLARQAEARPVVLEMDETVGPFHADTTDGARVDRTALPDFGLVAFFSPACPASVDQVPGFGSIAGRFPGGREAVLAVVVGEERAARPYAAELERVARVVVEPERGALGRAFKVRGFPAYALVDATGLVLASSGELDEVFVIP</sequence>
<gene>
    <name evidence="1" type="ORF">FH608_033615</name>
</gene>
<protein>
    <recommendedName>
        <fullName evidence="3">Redoxin domain-containing protein</fullName>
    </recommendedName>
</protein>
<proteinExistence type="predicted"/>
<dbReference type="SUPFAM" id="SSF52833">
    <property type="entry name" value="Thioredoxin-like"/>
    <property type="match status" value="1"/>
</dbReference>
<evidence type="ECO:0000313" key="1">
    <source>
        <dbReference type="EMBL" id="KAB8190979.1"/>
    </source>
</evidence>
<name>A0A5C4W061_9ACTN</name>
<dbReference type="RefSeq" id="WP_139634388.1">
    <property type="nucleotide sequence ID" value="NZ_VDLX02000014.1"/>
</dbReference>
<dbReference type="Gene3D" id="3.40.30.10">
    <property type="entry name" value="Glutaredoxin"/>
    <property type="match status" value="1"/>
</dbReference>